<evidence type="ECO:0000313" key="4">
    <source>
        <dbReference type="EMBL" id="MFC7336305.1"/>
    </source>
</evidence>
<dbReference type="Gene3D" id="3.40.50.410">
    <property type="entry name" value="von Willebrand factor, type A domain"/>
    <property type="match status" value="1"/>
</dbReference>
<dbReference type="PROSITE" id="PS50234">
    <property type="entry name" value="VWFA"/>
    <property type="match status" value="1"/>
</dbReference>
<dbReference type="PANTHER" id="PTHR37947:SF2">
    <property type="entry name" value="VON WILLEBRAND FACTOR TYPE A"/>
    <property type="match status" value="1"/>
</dbReference>
<dbReference type="SUPFAM" id="SSF53300">
    <property type="entry name" value="vWA-like"/>
    <property type="match status" value="2"/>
</dbReference>
<feature type="compositionally biased region" description="Basic and acidic residues" evidence="1">
    <location>
        <begin position="870"/>
        <end position="889"/>
    </location>
</feature>
<organism evidence="4 5">
    <name type="scientific">Haloferula chungangensis</name>
    <dbReference type="NCBI Taxonomy" id="1048331"/>
    <lineage>
        <taxon>Bacteria</taxon>
        <taxon>Pseudomonadati</taxon>
        <taxon>Verrucomicrobiota</taxon>
        <taxon>Verrucomicrobiia</taxon>
        <taxon>Verrucomicrobiales</taxon>
        <taxon>Verrucomicrobiaceae</taxon>
        <taxon>Haloferula</taxon>
    </lineage>
</organism>
<dbReference type="InterPro" id="IPR029062">
    <property type="entry name" value="Class_I_gatase-like"/>
</dbReference>
<feature type="domain" description="VWFA" evidence="3">
    <location>
        <begin position="388"/>
        <end position="568"/>
    </location>
</feature>
<reference evidence="5" key="1">
    <citation type="journal article" date="2019" name="Int. J. Syst. Evol. Microbiol.">
        <title>The Global Catalogue of Microorganisms (GCM) 10K type strain sequencing project: providing services to taxonomists for standard genome sequencing and annotation.</title>
        <authorList>
            <consortium name="The Broad Institute Genomics Platform"/>
            <consortium name="The Broad Institute Genome Sequencing Center for Infectious Disease"/>
            <person name="Wu L."/>
            <person name="Ma J."/>
        </authorList>
    </citation>
    <scope>NUCLEOTIDE SEQUENCE [LARGE SCALE GENOMIC DNA]</scope>
    <source>
        <strain evidence="5">CGMCC 4.1467</strain>
    </source>
</reference>
<keyword evidence="2" id="KW-0812">Transmembrane</keyword>
<keyword evidence="2" id="KW-1133">Transmembrane helix</keyword>
<dbReference type="Proteomes" id="UP001596472">
    <property type="component" value="Unassembled WGS sequence"/>
</dbReference>
<keyword evidence="2" id="KW-0472">Membrane</keyword>
<feature type="compositionally biased region" description="Basic residues" evidence="1">
    <location>
        <begin position="852"/>
        <end position="861"/>
    </location>
</feature>
<evidence type="ECO:0000313" key="5">
    <source>
        <dbReference type="Proteomes" id="UP001596472"/>
    </source>
</evidence>
<keyword evidence="5" id="KW-1185">Reference proteome</keyword>
<proteinExistence type="predicted"/>
<name>A0ABW2L449_9BACT</name>
<dbReference type="RefSeq" id="WP_379709283.1">
    <property type="nucleotide sequence ID" value="NZ_JBHTBS010000001.1"/>
</dbReference>
<accession>A0ABW2L449</accession>
<gene>
    <name evidence="4" type="ORF">ACFQY0_03880</name>
</gene>
<dbReference type="SUPFAM" id="SSF52317">
    <property type="entry name" value="Class I glutamine amidotransferase-like"/>
    <property type="match status" value="1"/>
</dbReference>
<feature type="region of interest" description="Disordered" evidence="1">
    <location>
        <begin position="852"/>
        <end position="898"/>
    </location>
</feature>
<feature type="transmembrane region" description="Helical" evidence="2">
    <location>
        <begin position="6"/>
        <end position="22"/>
    </location>
</feature>
<evidence type="ECO:0000256" key="1">
    <source>
        <dbReference type="SAM" id="MobiDB-lite"/>
    </source>
</evidence>
<dbReference type="EMBL" id="JBHTBS010000001">
    <property type="protein sequence ID" value="MFC7336305.1"/>
    <property type="molecule type" value="Genomic_DNA"/>
</dbReference>
<dbReference type="Gene3D" id="3.40.50.880">
    <property type="match status" value="1"/>
</dbReference>
<dbReference type="Pfam" id="PF00092">
    <property type="entry name" value="VWA"/>
    <property type="match status" value="1"/>
</dbReference>
<dbReference type="InterPro" id="IPR036465">
    <property type="entry name" value="vWFA_dom_sf"/>
</dbReference>
<dbReference type="InterPro" id="IPR002035">
    <property type="entry name" value="VWF_A"/>
</dbReference>
<evidence type="ECO:0000259" key="3">
    <source>
        <dbReference type="PROSITE" id="PS50234"/>
    </source>
</evidence>
<dbReference type="SMART" id="SM00327">
    <property type="entry name" value="VWA"/>
    <property type="match status" value="1"/>
</dbReference>
<protein>
    <submittedName>
        <fullName evidence="4">VWA domain-containing protein</fullName>
    </submittedName>
</protein>
<comment type="caution">
    <text evidence="4">The sequence shown here is derived from an EMBL/GenBank/DDBJ whole genome shotgun (WGS) entry which is preliminary data.</text>
</comment>
<sequence>MTFHAPEWFLLIPAALFIAWFWKDLQLFSPLRFLLIVLAAVTLADPRLVLREDSLDLWVLLDRSDSTEDLVDQGLPEWQRLLERSRPSRRDRLIVHDYAAEIVEHGKDGATFTGSRKLTRTGLALAHVAALAEEGRPARVLLFSDGFSTEPLTEAAAQLEARGIPIDFRLIRDETLDDFRVSHIELPERVQAGEPYLFSVTVRGSLDGEVPLVVRRGGQKLTETTVELINGVGRAEFTDRIPIGGSFKYEAEVIPEVDAHPGNNRATRWIEIAGGPRVLLVTNYVDDPVAKVLSSLDFTVDVETESQALQAGRLSGAKAVIFNNVPAHEVPQDFLDALDFFVREQAGGFLMVGGKHSFGSGGYFQSSIDPLLPISMELKTEHRKLAVALAIVLDRSGSMSVNVNAGGKNVTKMDLANSGSAEAINLLGQMDRVAVLAVDSAPHEIVEMTQIKNDKKKIIDRVMKIQSQGGGIFVYEGLKAAWDQLKDVDVGTRHIILFSDARDSEEPGDYKRLLAEMKKEGATVSVIGLGTKADSDAKLLEEIAMLGDGRIFFTDRPVDIPMIFAQETVTIARSAFVEEPVGAQPTGRWAEVSPKMLEWLPQAGGYNLSYAREDATTSLVTTDEYVAPLVAHARRGLGRTAAVSFPLGGEFSDPAREWAGYADFVQTMTRWLMGLDLPPGIGLRHKLDGTRLTLDLLYDPEMWGDSLSTSPPRLRLLESEAGSTPYDVPWKRIQPGHFSVSRDLDEGAVIRGVIQVGPHALPFGPITIGSSIEWAFEPERLGELRSVAAQTGGRELLDLADAWKRPPFEHEVTLRIWLVIAILGLVIADALMTRTGWKLPLPGIPRFGRQAKTPKVKRVKAPRAQATPVVKKEEEAPISTPKEDTERRSRYQRAKDRK</sequence>
<evidence type="ECO:0000256" key="2">
    <source>
        <dbReference type="SAM" id="Phobius"/>
    </source>
</evidence>
<dbReference type="PANTHER" id="PTHR37947">
    <property type="entry name" value="BLL2462 PROTEIN"/>
    <property type="match status" value="1"/>
</dbReference>